<evidence type="ECO:0000256" key="5">
    <source>
        <dbReference type="ARBA" id="ARBA00022801"/>
    </source>
</evidence>
<keyword evidence="7" id="KW-0325">Glycoprotein</keyword>
<evidence type="ECO:0000256" key="3">
    <source>
        <dbReference type="ARBA" id="ARBA00012646"/>
    </source>
</evidence>
<dbReference type="PANTHER" id="PTHR11567">
    <property type="entry name" value="ACID PHOSPHATASE-RELATED"/>
    <property type="match status" value="1"/>
</dbReference>
<accession>A0A915PR11</accession>
<dbReference type="Gene3D" id="3.40.50.1240">
    <property type="entry name" value="Phosphoglycerate mutase-like"/>
    <property type="match status" value="1"/>
</dbReference>
<evidence type="ECO:0000313" key="10">
    <source>
        <dbReference type="WBParaSite" id="sdigi.contig244.g6614.t1"/>
    </source>
</evidence>
<dbReference type="EC" id="3.1.3.2" evidence="3"/>
<dbReference type="PANTHER" id="PTHR11567:SF211">
    <property type="entry name" value="PROSTATIC ACID PHOSPHATASE"/>
    <property type="match status" value="1"/>
</dbReference>
<dbReference type="PROSITE" id="PS00616">
    <property type="entry name" value="HIS_ACID_PHOSPHAT_1"/>
    <property type="match status" value="1"/>
</dbReference>
<organism evidence="9 10">
    <name type="scientific">Setaria digitata</name>
    <dbReference type="NCBI Taxonomy" id="48799"/>
    <lineage>
        <taxon>Eukaryota</taxon>
        <taxon>Metazoa</taxon>
        <taxon>Ecdysozoa</taxon>
        <taxon>Nematoda</taxon>
        <taxon>Chromadorea</taxon>
        <taxon>Rhabditida</taxon>
        <taxon>Spirurina</taxon>
        <taxon>Spiruromorpha</taxon>
        <taxon>Filarioidea</taxon>
        <taxon>Setariidae</taxon>
        <taxon>Setaria</taxon>
    </lineage>
</organism>
<dbReference type="AlphaFoldDB" id="A0A915PR11"/>
<keyword evidence="6" id="KW-1015">Disulfide bond</keyword>
<dbReference type="InterPro" id="IPR033379">
    <property type="entry name" value="Acid_Pase_AS"/>
</dbReference>
<evidence type="ECO:0000256" key="2">
    <source>
        <dbReference type="ARBA" id="ARBA00005375"/>
    </source>
</evidence>
<evidence type="ECO:0000256" key="1">
    <source>
        <dbReference type="ARBA" id="ARBA00000032"/>
    </source>
</evidence>
<evidence type="ECO:0000256" key="4">
    <source>
        <dbReference type="ARBA" id="ARBA00022729"/>
    </source>
</evidence>
<keyword evidence="4 8" id="KW-0732">Signal</keyword>
<feature type="signal peptide" evidence="8">
    <location>
        <begin position="1"/>
        <end position="15"/>
    </location>
</feature>
<comment type="similarity">
    <text evidence="2">Belongs to the histidine acid phosphatase family.</text>
</comment>
<dbReference type="WBParaSite" id="sdigi.contig244.g6614.t1">
    <property type="protein sequence ID" value="sdigi.contig244.g6614.t1"/>
    <property type="gene ID" value="sdigi.contig244.g6614"/>
</dbReference>
<feature type="chain" id="PRO_5037525063" description="acid phosphatase" evidence="8">
    <location>
        <begin position="16"/>
        <end position="452"/>
    </location>
</feature>
<proteinExistence type="inferred from homology"/>
<dbReference type="Pfam" id="PF00328">
    <property type="entry name" value="His_Phos_2"/>
    <property type="match status" value="1"/>
</dbReference>
<comment type="catalytic activity">
    <reaction evidence="1">
        <text>a phosphate monoester + H2O = an alcohol + phosphate</text>
        <dbReference type="Rhea" id="RHEA:15017"/>
        <dbReference type="ChEBI" id="CHEBI:15377"/>
        <dbReference type="ChEBI" id="CHEBI:30879"/>
        <dbReference type="ChEBI" id="CHEBI:43474"/>
        <dbReference type="ChEBI" id="CHEBI:67140"/>
        <dbReference type="EC" id="3.1.3.2"/>
    </reaction>
</comment>
<reference evidence="10" key="1">
    <citation type="submission" date="2022-11" db="UniProtKB">
        <authorList>
            <consortium name="WormBaseParasite"/>
        </authorList>
    </citation>
    <scope>IDENTIFICATION</scope>
</reference>
<dbReference type="CDD" id="cd07061">
    <property type="entry name" value="HP_HAP_like"/>
    <property type="match status" value="1"/>
</dbReference>
<evidence type="ECO:0000256" key="8">
    <source>
        <dbReference type="SAM" id="SignalP"/>
    </source>
</evidence>
<dbReference type="SUPFAM" id="SSF53254">
    <property type="entry name" value="Phosphoglycerate mutase-like"/>
    <property type="match status" value="1"/>
</dbReference>
<dbReference type="InterPro" id="IPR050645">
    <property type="entry name" value="Histidine_acid_phosphatase"/>
</dbReference>
<evidence type="ECO:0000313" key="9">
    <source>
        <dbReference type="Proteomes" id="UP000887581"/>
    </source>
</evidence>
<keyword evidence="5" id="KW-0378">Hydrolase</keyword>
<dbReference type="Proteomes" id="UP000887581">
    <property type="component" value="Unplaced"/>
</dbReference>
<dbReference type="InterPro" id="IPR000560">
    <property type="entry name" value="His_Pase_clade-2"/>
</dbReference>
<dbReference type="GO" id="GO:0003993">
    <property type="term" value="F:acid phosphatase activity"/>
    <property type="evidence" value="ECO:0007669"/>
    <property type="project" value="UniProtKB-EC"/>
</dbReference>
<name>A0A915PR11_9BILA</name>
<sequence length="452" mass="52466">MLIILILFVASECFAEKSNESSNTWTETEAENHISSVEKISTSDNDNSLEMISNRSHEQYLKKIGKLKLLFVYAIWRHGDRAPLRIYPTNPCNESFWPNGLGELTEIGVQQLLELGKRFHEEYINCDPPLMSKNSYSRQIYIRSTGVNRTIRSAEAFLKGIFPSRISEKDSSGQVIQSSSSRSLNPIIPIHTTKLENDYIGNPFYRCLRAEHLEANGFRSTNFHNMTLRQKHLLDHLSKMTGYENLQLDERFNSILDTLIVERFHKFNETDWFTKKTEHEMRLLRTAILKYRFGTASYYGSNRELTRLRSGAILRSVFSVLREKWSCLNDDSINCAWYNNLKFYGSSAHDMTLIALLILIAPDEDIIDIYNPQYGATVIFELYSYKKKPYIKVLYSKKHSEKPIAVTILTTGCPQFSHFCPLQKFIAANKPYIPQNLQQECHQYENESRAER</sequence>
<dbReference type="InterPro" id="IPR029033">
    <property type="entry name" value="His_PPase_superfam"/>
</dbReference>
<evidence type="ECO:0000256" key="7">
    <source>
        <dbReference type="ARBA" id="ARBA00023180"/>
    </source>
</evidence>
<evidence type="ECO:0000256" key="6">
    <source>
        <dbReference type="ARBA" id="ARBA00023157"/>
    </source>
</evidence>
<protein>
    <recommendedName>
        <fullName evidence="3">acid phosphatase</fullName>
        <ecNumber evidence="3">3.1.3.2</ecNumber>
    </recommendedName>
</protein>
<keyword evidence="9" id="KW-1185">Reference proteome</keyword>